<feature type="domain" description="FAD dependent oxidoreductase" evidence="6">
    <location>
        <begin position="17"/>
        <end position="230"/>
    </location>
</feature>
<evidence type="ECO:0000256" key="3">
    <source>
        <dbReference type="ARBA" id="ARBA00022630"/>
    </source>
</evidence>
<proteinExistence type="inferred from homology"/>
<comment type="caution">
    <text evidence="8">The sequence shown here is derived from an EMBL/GenBank/DDBJ whole genome shotgun (WGS) entry which is preliminary data.</text>
</comment>
<dbReference type="InterPro" id="IPR051473">
    <property type="entry name" value="P2Ox-like"/>
</dbReference>
<feature type="domain" description="Glucose-methanol-choline oxidoreductase C-terminal" evidence="7">
    <location>
        <begin position="396"/>
        <end position="519"/>
    </location>
</feature>
<reference evidence="8 9" key="1">
    <citation type="submission" date="2020-08" db="EMBL/GenBank/DDBJ databases">
        <title>Genomic Encyclopedia of Type Strains, Phase IV (KMG-IV): sequencing the most valuable type-strain genomes for metagenomic binning, comparative biology and taxonomic classification.</title>
        <authorList>
            <person name="Goeker M."/>
        </authorList>
    </citation>
    <scope>NUCLEOTIDE SEQUENCE [LARGE SCALE GENOMIC DNA]</scope>
    <source>
        <strain evidence="8 9">DSM 25481</strain>
    </source>
</reference>
<dbReference type="InterPro" id="IPR036188">
    <property type="entry name" value="FAD/NAD-bd_sf"/>
</dbReference>
<evidence type="ECO:0000256" key="1">
    <source>
        <dbReference type="ARBA" id="ARBA00001974"/>
    </source>
</evidence>
<dbReference type="InterPro" id="IPR007867">
    <property type="entry name" value="GMC_OxRtase_C"/>
</dbReference>
<gene>
    <name evidence="8" type="ORF">GGR24_003104</name>
</gene>
<dbReference type="Proteomes" id="UP000528964">
    <property type="component" value="Unassembled WGS sequence"/>
</dbReference>
<dbReference type="PANTHER" id="PTHR42784">
    <property type="entry name" value="PYRANOSE 2-OXIDASE"/>
    <property type="match status" value="1"/>
</dbReference>
<evidence type="ECO:0000259" key="6">
    <source>
        <dbReference type="Pfam" id="PF01266"/>
    </source>
</evidence>
<dbReference type="GO" id="GO:0016614">
    <property type="term" value="F:oxidoreductase activity, acting on CH-OH group of donors"/>
    <property type="evidence" value="ECO:0007669"/>
    <property type="project" value="InterPro"/>
</dbReference>
<dbReference type="AlphaFoldDB" id="A0A7W6D0C2"/>
<accession>A0A7W6D0C2</accession>
<dbReference type="Pfam" id="PF01266">
    <property type="entry name" value="DAO"/>
    <property type="match status" value="1"/>
</dbReference>
<evidence type="ECO:0000313" key="9">
    <source>
        <dbReference type="Proteomes" id="UP000528964"/>
    </source>
</evidence>
<organism evidence="8 9">
    <name type="scientific">Hansschlegelia beijingensis</name>
    <dbReference type="NCBI Taxonomy" id="1133344"/>
    <lineage>
        <taxon>Bacteria</taxon>
        <taxon>Pseudomonadati</taxon>
        <taxon>Pseudomonadota</taxon>
        <taxon>Alphaproteobacteria</taxon>
        <taxon>Hyphomicrobiales</taxon>
        <taxon>Methylopilaceae</taxon>
        <taxon>Hansschlegelia</taxon>
    </lineage>
</organism>
<keyword evidence="3" id="KW-0285">Flavoprotein</keyword>
<comment type="similarity">
    <text evidence="2">Belongs to the GMC oxidoreductase family.</text>
</comment>
<dbReference type="RefSeq" id="WP_183396275.1">
    <property type="nucleotide sequence ID" value="NZ_JACIDR010000006.1"/>
</dbReference>
<sequence length="530" mass="58479">MIADLRSGAAPAEISGDVCVVGTGPAGITLALELARKGKTVVLLEGGGPIYEEESQDLYRGAVTGHDHIDVANSRLRQFGGTSGHWTGLCAPLDPLDFEKRADMPTHGWPVTREELNPFYARAQDYLDLGPFKYELADWSAVLPHKALPLDPAKVFTDVYQESPPTRFAEKFYDRIANEPRIQCWMHASLTDVTLQDGSDVVRSITARTLDGRQTTVKAKTYVIACGGLENARILLNCRKQRPAGLGNERDLVGRYYTDHMTIETTTVMFNEGVDTSLYATDMEAAGTKLLIGLKLNPDLIKSMGLNNNSAFLVPQYDKEVYNDDFRDYGWIAFSTMLKTFSRGHVPDRFAERYCDMTDDLGQVATGVYRHAVRSFMPPVQPARVYKLRQDAEQSPNPDSRVTLITDKDPLGLNRIALDWRVTSDDLLKLRRTHQVIGAAIGAAGLGRMRLGIGEKPDLELAYSAYHHMGTTRMHDDPKQGVVDRDCRVHSVANLYMAGSSTFTTGGCANPTLTVVTLAIRLAEHLAVAA</sequence>
<keyword evidence="9" id="KW-1185">Reference proteome</keyword>
<name>A0A7W6D0C2_9HYPH</name>
<dbReference type="Gene3D" id="3.50.50.60">
    <property type="entry name" value="FAD/NAD(P)-binding domain"/>
    <property type="match status" value="2"/>
</dbReference>
<keyword evidence="5" id="KW-0560">Oxidoreductase</keyword>
<evidence type="ECO:0000256" key="4">
    <source>
        <dbReference type="ARBA" id="ARBA00022827"/>
    </source>
</evidence>
<evidence type="ECO:0000256" key="2">
    <source>
        <dbReference type="ARBA" id="ARBA00010790"/>
    </source>
</evidence>
<evidence type="ECO:0000259" key="7">
    <source>
        <dbReference type="Pfam" id="PF05199"/>
    </source>
</evidence>
<evidence type="ECO:0000313" key="8">
    <source>
        <dbReference type="EMBL" id="MBB3974423.1"/>
    </source>
</evidence>
<dbReference type="SUPFAM" id="SSF51905">
    <property type="entry name" value="FAD/NAD(P)-binding domain"/>
    <property type="match status" value="1"/>
</dbReference>
<protein>
    <submittedName>
        <fullName evidence="8">Choline dehydrogenase-like flavoprotein</fullName>
    </submittedName>
</protein>
<keyword evidence="4" id="KW-0274">FAD</keyword>
<dbReference type="InterPro" id="IPR006076">
    <property type="entry name" value="FAD-dep_OxRdtase"/>
</dbReference>
<comment type="cofactor">
    <cofactor evidence="1">
        <name>FAD</name>
        <dbReference type="ChEBI" id="CHEBI:57692"/>
    </cofactor>
</comment>
<evidence type="ECO:0000256" key="5">
    <source>
        <dbReference type="ARBA" id="ARBA00023002"/>
    </source>
</evidence>
<dbReference type="Pfam" id="PF05199">
    <property type="entry name" value="GMC_oxred_C"/>
    <property type="match status" value="1"/>
</dbReference>
<dbReference type="EMBL" id="JACIDR010000006">
    <property type="protein sequence ID" value="MBB3974423.1"/>
    <property type="molecule type" value="Genomic_DNA"/>
</dbReference>
<dbReference type="PANTHER" id="PTHR42784:SF1">
    <property type="entry name" value="PYRANOSE 2-OXIDASE"/>
    <property type="match status" value="1"/>
</dbReference>